<dbReference type="Pfam" id="PF17227">
    <property type="entry name" value="DUF5302"/>
    <property type="match status" value="1"/>
</dbReference>
<reference evidence="3" key="1">
    <citation type="journal article" date="2019" name="Int. J. Syst. Evol. Microbiol.">
        <title>The Global Catalogue of Microorganisms (GCM) 10K type strain sequencing project: providing services to taxonomists for standard genome sequencing and annotation.</title>
        <authorList>
            <consortium name="The Broad Institute Genomics Platform"/>
            <consortium name="The Broad Institute Genome Sequencing Center for Infectious Disease"/>
            <person name="Wu L."/>
            <person name="Ma J."/>
        </authorList>
    </citation>
    <scope>NUCLEOTIDE SEQUENCE [LARGE SCALE GENOMIC DNA]</scope>
    <source>
        <strain evidence="3">JCM 18303</strain>
    </source>
</reference>
<protein>
    <recommendedName>
        <fullName evidence="4">DUF5302 domain-containing protein</fullName>
    </recommendedName>
</protein>
<dbReference type="EMBL" id="BAABJP010000062">
    <property type="protein sequence ID" value="GAA5174685.1"/>
    <property type="molecule type" value="Genomic_DNA"/>
</dbReference>
<proteinExistence type="predicted"/>
<gene>
    <name evidence="2" type="ORF">GCM10023321_79060</name>
</gene>
<dbReference type="InterPro" id="IPR035172">
    <property type="entry name" value="DUF5302"/>
</dbReference>
<feature type="region of interest" description="Disordered" evidence="1">
    <location>
        <begin position="1"/>
        <end position="80"/>
    </location>
</feature>
<evidence type="ECO:0008006" key="4">
    <source>
        <dbReference type="Google" id="ProtNLM"/>
    </source>
</evidence>
<feature type="compositionally biased region" description="Basic residues" evidence="1">
    <location>
        <begin position="64"/>
        <end position="80"/>
    </location>
</feature>
<organism evidence="2 3">
    <name type="scientific">Pseudonocardia eucalypti</name>
    <dbReference type="NCBI Taxonomy" id="648755"/>
    <lineage>
        <taxon>Bacteria</taxon>
        <taxon>Bacillati</taxon>
        <taxon>Actinomycetota</taxon>
        <taxon>Actinomycetes</taxon>
        <taxon>Pseudonocardiales</taxon>
        <taxon>Pseudonocardiaceae</taxon>
        <taxon>Pseudonocardia</taxon>
    </lineage>
</organism>
<name>A0ABP9RCP5_9PSEU</name>
<dbReference type="Proteomes" id="UP001428817">
    <property type="component" value="Unassembled WGS sequence"/>
</dbReference>
<evidence type="ECO:0000313" key="2">
    <source>
        <dbReference type="EMBL" id="GAA5174685.1"/>
    </source>
</evidence>
<sequence>MSLLPHDSEATMAETPEAGQADEQPTDAAEDLKSQFRAALERKRGADEARAVRGHGGAAGKVHEHSRRAGGKRAFRRKSG</sequence>
<feature type="compositionally biased region" description="Basic and acidic residues" evidence="1">
    <location>
        <begin position="30"/>
        <end position="51"/>
    </location>
</feature>
<comment type="caution">
    <text evidence="2">The sequence shown here is derived from an EMBL/GenBank/DDBJ whole genome shotgun (WGS) entry which is preliminary data.</text>
</comment>
<accession>A0ABP9RCP5</accession>
<keyword evidence="3" id="KW-1185">Reference proteome</keyword>
<evidence type="ECO:0000313" key="3">
    <source>
        <dbReference type="Proteomes" id="UP001428817"/>
    </source>
</evidence>
<evidence type="ECO:0000256" key="1">
    <source>
        <dbReference type="SAM" id="MobiDB-lite"/>
    </source>
</evidence>